<proteinExistence type="predicted"/>
<gene>
    <name evidence="1" type="ORF">KK1_028436</name>
</gene>
<dbReference type="PANTHER" id="PTHR42648:SF28">
    <property type="entry name" value="TRANSPOSON-ENCODED PROTEIN WITH RIBONUCLEASE H-LIKE AND RETROVIRUS ZINC FINGER-LIKE DOMAINS"/>
    <property type="match status" value="1"/>
</dbReference>
<dbReference type="AlphaFoldDB" id="A0A151S4U3"/>
<keyword evidence="2" id="KW-1185">Reference proteome</keyword>
<reference evidence="1" key="1">
    <citation type="journal article" date="2012" name="Nat. Biotechnol.">
        <title>Draft genome sequence of pigeonpea (Cajanus cajan), an orphan legume crop of resource-poor farmers.</title>
        <authorList>
            <person name="Varshney R.K."/>
            <person name="Chen W."/>
            <person name="Li Y."/>
            <person name="Bharti A.K."/>
            <person name="Saxena R.K."/>
            <person name="Schlueter J.A."/>
            <person name="Donoghue M.T."/>
            <person name="Azam S."/>
            <person name="Fan G."/>
            <person name="Whaley A.M."/>
            <person name="Farmer A.D."/>
            <person name="Sheridan J."/>
            <person name="Iwata A."/>
            <person name="Tuteja R."/>
            <person name="Penmetsa R.V."/>
            <person name="Wu W."/>
            <person name="Upadhyaya H.D."/>
            <person name="Yang S.P."/>
            <person name="Shah T."/>
            <person name="Saxena K.B."/>
            <person name="Michael T."/>
            <person name="McCombie W.R."/>
            <person name="Yang B."/>
            <person name="Zhang G."/>
            <person name="Yang H."/>
            <person name="Wang J."/>
            <person name="Spillane C."/>
            <person name="Cook D.R."/>
            <person name="May G.D."/>
            <person name="Xu X."/>
            <person name="Jackson S.A."/>
        </authorList>
    </citation>
    <scope>NUCLEOTIDE SEQUENCE [LARGE SCALE GENOMIC DNA]</scope>
</reference>
<dbReference type="EMBL" id="KQ483468">
    <property type="protein sequence ID" value="KYP49840.1"/>
    <property type="molecule type" value="Genomic_DNA"/>
</dbReference>
<evidence type="ECO:0000313" key="2">
    <source>
        <dbReference type="Proteomes" id="UP000075243"/>
    </source>
</evidence>
<name>A0A151S4U3_CAJCA</name>
<protein>
    <submittedName>
        <fullName evidence="1">Retrovirus-related Pol polyprotein from transposon TNT 1-94</fullName>
    </submittedName>
</protein>
<dbReference type="Proteomes" id="UP000075243">
    <property type="component" value="Unassembled WGS sequence"/>
</dbReference>
<dbReference type="PANTHER" id="PTHR42648">
    <property type="entry name" value="TRANSPOSASE, PUTATIVE-RELATED"/>
    <property type="match status" value="1"/>
</dbReference>
<accession>A0A151S4U3</accession>
<organism evidence="1 2">
    <name type="scientific">Cajanus cajan</name>
    <name type="common">Pigeon pea</name>
    <name type="synonym">Cajanus indicus</name>
    <dbReference type="NCBI Taxonomy" id="3821"/>
    <lineage>
        <taxon>Eukaryota</taxon>
        <taxon>Viridiplantae</taxon>
        <taxon>Streptophyta</taxon>
        <taxon>Embryophyta</taxon>
        <taxon>Tracheophyta</taxon>
        <taxon>Spermatophyta</taxon>
        <taxon>Magnoliopsida</taxon>
        <taxon>eudicotyledons</taxon>
        <taxon>Gunneridae</taxon>
        <taxon>Pentapetalae</taxon>
        <taxon>rosids</taxon>
        <taxon>fabids</taxon>
        <taxon>Fabales</taxon>
        <taxon>Fabaceae</taxon>
        <taxon>Papilionoideae</taxon>
        <taxon>50 kb inversion clade</taxon>
        <taxon>NPAAA clade</taxon>
        <taxon>indigoferoid/millettioid clade</taxon>
        <taxon>Phaseoleae</taxon>
        <taxon>Cajanus</taxon>
    </lineage>
</organism>
<evidence type="ECO:0000313" key="1">
    <source>
        <dbReference type="EMBL" id="KYP49840.1"/>
    </source>
</evidence>
<dbReference type="Gramene" id="C.cajan_29067.t">
    <property type="protein sequence ID" value="C.cajan_29067.t.cds1"/>
    <property type="gene ID" value="C.cajan_29067"/>
</dbReference>
<dbReference type="InterPro" id="IPR039537">
    <property type="entry name" value="Retrotran_Ty1/copia-like"/>
</dbReference>
<sequence length="77" mass="8668">MLLSADISKALWVEVVMTTTYLINRFPLIASNLKIPEQVWFGHTPSLKHLKVSGCDAYAHIKQDKLEPKAVKCIFIG</sequence>